<dbReference type="GO" id="GO:0055085">
    <property type="term" value="P:transmembrane transport"/>
    <property type="evidence" value="ECO:0007669"/>
    <property type="project" value="InterPro"/>
</dbReference>
<evidence type="ECO:0000256" key="7">
    <source>
        <dbReference type="SAM" id="Phobius"/>
    </source>
</evidence>
<dbReference type="InterPro" id="IPR035906">
    <property type="entry name" value="MetI-like_sf"/>
</dbReference>
<feature type="transmembrane region" description="Helical" evidence="7">
    <location>
        <begin position="299"/>
        <end position="326"/>
    </location>
</feature>
<organism evidence="9">
    <name type="scientific">freshwater metagenome</name>
    <dbReference type="NCBI Taxonomy" id="449393"/>
    <lineage>
        <taxon>unclassified sequences</taxon>
        <taxon>metagenomes</taxon>
        <taxon>ecological metagenomes</taxon>
    </lineage>
</organism>
<protein>
    <recommendedName>
        <fullName evidence="8">ABC transmembrane type-1 domain-containing protein</fullName>
    </recommendedName>
</protein>
<feature type="transmembrane region" description="Helical" evidence="7">
    <location>
        <begin position="148"/>
        <end position="172"/>
    </location>
</feature>
<evidence type="ECO:0000256" key="1">
    <source>
        <dbReference type="ARBA" id="ARBA00004651"/>
    </source>
</evidence>
<dbReference type="InterPro" id="IPR000515">
    <property type="entry name" value="MetI-like"/>
</dbReference>
<reference evidence="9" key="1">
    <citation type="submission" date="2014-05" db="EMBL/GenBank/DDBJ databases">
        <title>Key roles for freshwater Actinobacteria revealed by deep metagenomic sequencing.</title>
        <authorList>
            <person name="Ghai R."/>
            <person name="Mizuno C.M."/>
            <person name="Picazo A."/>
            <person name="Camacho A."/>
            <person name="Rodriguez-Valera F."/>
        </authorList>
    </citation>
    <scope>NUCLEOTIDE SEQUENCE</scope>
</reference>
<evidence type="ECO:0000256" key="5">
    <source>
        <dbReference type="ARBA" id="ARBA00022989"/>
    </source>
</evidence>
<feature type="domain" description="ABC transmembrane type-1" evidence="8">
    <location>
        <begin position="110"/>
        <end position="323"/>
    </location>
</feature>
<dbReference type="AlphaFoldDB" id="A0A094Q066"/>
<dbReference type="CDD" id="cd06261">
    <property type="entry name" value="TM_PBP2"/>
    <property type="match status" value="1"/>
</dbReference>
<keyword evidence="3" id="KW-1003">Cell membrane</keyword>
<evidence type="ECO:0000259" key="8">
    <source>
        <dbReference type="PROSITE" id="PS50928"/>
    </source>
</evidence>
<proteinExistence type="predicted"/>
<dbReference type="InterPro" id="IPR045621">
    <property type="entry name" value="BPD_transp_1_N"/>
</dbReference>
<feature type="transmembrane region" description="Helical" evidence="7">
    <location>
        <begin position="114"/>
        <end position="136"/>
    </location>
</feature>
<comment type="caution">
    <text evidence="9">The sequence shown here is derived from an EMBL/GenBank/DDBJ whole genome shotgun (WGS) entry which is preliminary data.</text>
</comment>
<dbReference type="Gene3D" id="1.10.3720.10">
    <property type="entry name" value="MetI-like"/>
    <property type="match status" value="1"/>
</dbReference>
<name>A0A094Q066_9ZZZZ</name>
<evidence type="ECO:0000256" key="2">
    <source>
        <dbReference type="ARBA" id="ARBA00022448"/>
    </source>
</evidence>
<dbReference type="PANTHER" id="PTHR30465">
    <property type="entry name" value="INNER MEMBRANE ABC TRANSPORTER"/>
    <property type="match status" value="1"/>
</dbReference>
<keyword evidence="2" id="KW-0813">Transport</keyword>
<dbReference type="Pfam" id="PF19300">
    <property type="entry name" value="BPD_transp_1_N"/>
    <property type="match status" value="1"/>
</dbReference>
<sequence length="333" mass="36614">MLKYLVKRISATIVVLTLISMSVFLIFDVLPMDPARLTCGKACSPAVVEANRHRLGLDVPVQVQYGRWVKGLFVGRTYGEGQAQFTCPAPAFGYSFNRHECVTDLLKTAFPVTLSLAIGAFVLWLLVGVTLGIVAARYKNRWPDRASNVFVLVGTSLPTFISGILILLFVALKFGFINPIDLGKWISPFENPIGWLNTFIFPWITLALAYAATYTRFTRSNVIETSSEDYIRTARAKGLSEKVILRKHTLRAALAPIVTLAGLDFAGLLGGAIITEGIFNLPGLGRLSIRAVLNDYDLPIIVATTMLAATFLVIMNLLVDILYAYIDPRVRVA</sequence>
<feature type="transmembrane region" description="Helical" evidence="7">
    <location>
        <begin position="192"/>
        <end position="212"/>
    </location>
</feature>
<dbReference type="PANTHER" id="PTHR30465:SF0">
    <property type="entry name" value="OLIGOPEPTIDE TRANSPORT SYSTEM PERMEASE PROTEIN APPB"/>
    <property type="match status" value="1"/>
</dbReference>
<evidence type="ECO:0000313" key="9">
    <source>
        <dbReference type="EMBL" id="KGA16782.1"/>
    </source>
</evidence>
<dbReference type="SUPFAM" id="SSF161098">
    <property type="entry name" value="MetI-like"/>
    <property type="match status" value="1"/>
</dbReference>
<keyword evidence="4 7" id="KW-0812">Transmembrane</keyword>
<accession>A0A094Q066</accession>
<dbReference type="Pfam" id="PF00528">
    <property type="entry name" value="BPD_transp_1"/>
    <property type="match status" value="1"/>
</dbReference>
<evidence type="ECO:0000256" key="6">
    <source>
        <dbReference type="ARBA" id="ARBA00023136"/>
    </source>
</evidence>
<dbReference type="GO" id="GO:0005886">
    <property type="term" value="C:plasma membrane"/>
    <property type="evidence" value="ECO:0007669"/>
    <property type="project" value="UniProtKB-SubCell"/>
</dbReference>
<keyword evidence="6 7" id="KW-0472">Membrane</keyword>
<evidence type="ECO:0000256" key="3">
    <source>
        <dbReference type="ARBA" id="ARBA00022475"/>
    </source>
</evidence>
<keyword evidence="5 7" id="KW-1133">Transmembrane helix</keyword>
<feature type="transmembrane region" description="Helical" evidence="7">
    <location>
        <begin position="252"/>
        <end position="279"/>
    </location>
</feature>
<evidence type="ECO:0000256" key="4">
    <source>
        <dbReference type="ARBA" id="ARBA00022692"/>
    </source>
</evidence>
<dbReference type="PROSITE" id="PS50928">
    <property type="entry name" value="ABC_TM1"/>
    <property type="match status" value="1"/>
</dbReference>
<comment type="subcellular location">
    <subcellularLocation>
        <location evidence="1">Cell membrane</location>
        <topology evidence="1">Multi-pass membrane protein</topology>
    </subcellularLocation>
</comment>
<gene>
    <name evidence="9" type="ORF">GM50_13570</name>
</gene>
<dbReference type="EMBL" id="JNSK01000057">
    <property type="protein sequence ID" value="KGA16782.1"/>
    <property type="molecule type" value="Genomic_DNA"/>
</dbReference>
<feature type="transmembrane region" description="Helical" evidence="7">
    <location>
        <begin position="9"/>
        <end position="27"/>
    </location>
</feature>